<feature type="transmembrane region" description="Helical" evidence="15">
    <location>
        <begin position="168"/>
        <end position="189"/>
    </location>
</feature>
<dbReference type="PANTHER" id="PTHR14076">
    <property type="entry name" value="RECEPTOR ACTIVITY MODIFYING PROTEIN RAMP"/>
    <property type="match status" value="1"/>
</dbReference>
<gene>
    <name evidence="20" type="primary">RAMP2</name>
    <name evidence="17" type="ORF">HJG60_016032</name>
</gene>
<dbReference type="GO" id="GO:0001525">
    <property type="term" value="P:angiogenesis"/>
    <property type="evidence" value="ECO:0007669"/>
    <property type="project" value="TreeGrafter"/>
</dbReference>
<dbReference type="GO" id="GO:0007186">
    <property type="term" value="P:G protein-coupled receptor signaling pathway"/>
    <property type="evidence" value="ECO:0007669"/>
    <property type="project" value="TreeGrafter"/>
</dbReference>
<accession>A0A6J2MBT5</accession>
<dbReference type="EMBL" id="JABVXQ010000008">
    <property type="protein sequence ID" value="KAF6096555.1"/>
    <property type="molecule type" value="Genomic_DNA"/>
</dbReference>
<evidence type="ECO:0000256" key="10">
    <source>
        <dbReference type="ARBA" id="ARBA00023170"/>
    </source>
</evidence>
<dbReference type="GO" id="GO:0015026">
    <property type="term" value="F:coreceptor activity"/>
    <property type="evidence" value="ECO:0007669"/>
    <property type="project" value="InterPro"/>
</dbReference>
<dbReference type="Proteomes" id="UP000504628">
    <property type="component" value="Chromosome 8"/>
</dbReference>
<evidence type="ECO:0000256" key="14">
    <source>
        <dbReference type="ARBA" id="ARBA00070808"/>
    </source>
</evidence>
<dbReference type="InterPro" id="IPR038126">
    <property type="entry name" value="RAMP_sf"/>
</dbReference>
<evidence type="ECO:0000256" key="3">
    <source>
        <dbReference type="ARBA" id="ARBA00022448"/>
    </source>
</evidence>
<dbReference type="GO" id="GO:0032870">
    <property type="term" value="P:cellular response to hormone stimulus"/>
    <property type="evidence" value="ECO:0007669"/>
    <property type="project" value="TreeGrafter"/>
</dbReference>
<name>A0A6J2MBT5_9CHIR</name>
<protein>
    <recommendedName>
        <fullName evidence="14">Receptor activity-modifying protein 2</fullName>
    </recommendedName>
</protein>
<keyword evidence="11" id="KW-0325">Glycoprotein</keyword>
<evidence type="ECO:0000256" key="16">
    <source>
        <dbReference type="SAM" id="SignalP"/>
    </source>
</evidence>
<keyword evidence="3" id="KW-0813">Transport</keyword>
<dbReference type="PANTHER" id="PTHR14076:SF9">
    <property type="entry name" value="RECEPTOR ACTIVITY-MODIFYING PROTEIN 2"/>
    <property type="match status" value="1"/>
</dbReference>
<reference evidence="20" key="2">
    <citation type="submission" date="2025-04" db="UniProtKB">
        <authorList>
            <consortium name="RefSeq"/>
        </authorList>
    </citation>
    <scope>IDENTIFICATION</scope>
    <source>
        <tissue evidence="20">Muscle</tissue>
    </source>
</reference>
<feature type="chain" id="PRO_5044641637" description="Receptor activity-modifying protein 2" evidence="16">
    <location>
        <begin position="44"/>
        <end position="198"/>
    </location>
</feature>
<evidence type="ECO:0000256" key="6">
    <source>
        <dbReference type="ARBA" id="ARBA00022729"/>
    </source>
</evidence>
<dbReference type="FunFam" id="1.10.150.510:FF:000003">
    <property type="entry name" value="Receptor activity-modifying protein 2"/>
    <property type="match status" value="1"/>
</dbReference>
<keyword evidence="9" id="KW-1015">Disulfide bond</keyword>
<dbReference type="GO" id="GO:0008277">
    <property type="term" value="P:regulation of G protein-coupled receptor signaling pathway"/>
    <property type="evidence" value="ECO:0007669"/>
    <property type="project" value="InterPro"/>
</dbReference>
<dbReference type="InterPro" id="IPR006985">
    <property type="entry name" value="RAMP"/>
</dbReference>
<dbReference type="KEGG" id="pdic:114503417"/>
<organism evidence="18 20">
    <name type="scientific">Phyllostomus discolor</name>
    <name type="common">pale spear-nosed bat</name>
    <dbReference type="NCBI Taxonomy" id="89673"/>
    <lineage>
        <taxon>Eukaryota</taxon>
        <taxon>Metazoa</taxon>
        <taxon>Chordata</taxon>
        <taxon>Craniata</taxon>
        <taxon>Vertebrata</taxon>
        <taxon>Euteleostomi</taxon>
        <taxon>Mammalia</taxon>
        <taxon>Eutheria</taxon>
        <taxon>Laurasiatheria</taxon>
        <taxon>Chiroptera</taxon>
        <taxon>Yangochiroptera</taxon>
        <taxon>Phyllostomidae</taxon>
        <taxon>Phyllostominae</taxon>
        <taxon>Phyllostomus</taxon>
    </lineage>
</organism>
<evidence type="ECO:0000256" key="8">
    <source>
        <dbReference type="ARBA" id="ARBA00023136"/>
    </source>
</evidence>
<dbReference type="Gene3D" id="1.10.150.510">
    <property type="entry name" value="Receptor activity modifying family"/>
    <property type="match status" value="1"/>
</dbReference>
<dbReference type="GeneID" id="114503417"/>
<keyword evidence="5 15" id="KW-0812">Transmembrane</keyword>
<evidence type="ECO:0000313" key="17">
    <source>
        <dbReference type="EMBL" id="KAF6096555.1"/>
    </source>
</evidence>
<evidence type="ECO:0000256" key="5">
    <source>
        <dbReference type="ARBA" id="ARBA00022692"/>
    </source>
</evidence>
<comment type="subcellular location">
    <subcellularLocation>
        <location evidence="1">Cell membrane</location>
        <topology evidence="1">Single-pass type I membrane protein</topology>
    </subcellularLocation>
</comment>
<comment type="function">
    <text evidence="12">Accessory protein that interacts with and modulates the function of G-protein coupled receptors including calcitonin gene-related peptide type 1 receptor (CALCRL) and calcitonin receptor (CALCR). Required for the transport of CALCRL to the plasma membrane. Together with CALCRL, form a receptor complex for adrenomedullin/ADM. Together with CALCR, act as a receptor complex for calcitonin/CT/CALC. Together with CALCR, also act as a receptor complex for amylin/IAPP.</text>
</comment>
<evidence type="ECO:0000313" key="19">
    <source>
        <dbReference type="Proteomes" id="UP000664940"/>
    </source>
</evidence>
<evidence type="ECO:0000256" key="9">
    <source>
        <dbReference type="ARBA" id="ARBA00023157"/>
    </source>
</evidence>
<dbReference type="GO" id="GO:0031623">
    <property type="term" value="P:receptor internalization"/>
    <property type="evidence" value="ECO:0007669"/>
    <property type="project" value="TreeGrafter"/>
</dbReference>
<evidence type="ECO:0000256" key="11">
    <source>
        <dbReference type="ARBA" id="ARBA00023180"/>
    </source>
</evidence>
<keyword evidence="8 15" id="KW-0472">Membrane</keyword>
<evidence type="ECO:0000256" key="4">
    <source>
        <dbReference type="ARBA" id="ARBA00022475"/>
    </source>
</evidence>
<evidence type="ECO:0000313" key="18">
    <source>
        <dbReference type="Proteomes" id="UP000504628"/>
    </source>
</evidence>
<comment type="subunit">
    <text evidence="13">Heterodimer of CALCRL and RAMP2; the interaction forms the receptor complex for adrenomedullin/ADM. Heterodimer of CALCR and RAMP2; interaction forms the AMYR2 receptor complex for calcitonin/CALC and amylin/IAPP.</text>
</comment>
<evidence type="ECO:0000256" key="12">
    <source>
        <dbReference type="ARBA" id="ARBA00056007"/>
    </source>
</evidence>
<keyword evidence="7 15" id="KW-1133">Transmembrane helix</keyword>
<dbReference type="GO" id="GO:0005886">
    <property type="term" value="C:plasma membrane"/>
    <property type="evidence" value="ECO:0007669"/>
    <property type="project" value="UniProtKB-SubCell"/>
</dbReference>
<dbReference type="GO" id="GO:0009986">
    <property type="term" value="C:cell surface"/>
    <property type="evidence" value="ECO:0007669"/>
    <property type="project" value="TreeGrafter"/>
</dbReference>
<dbReference type="OrthoDB" id="9416539at2759"/>
<evidence type="ECO:0000313" key="20">
    <source>
        <dbReference type="RefSeq" id="XP_028376781.1"/>
    </source>
</evidence>
<dbReference type="AlphaFoldDB" id="A0A6J2MBT5"/>
<evidence type="ECO:0000256" key="15">
    <source>
        <dbReference type="SAM" id="Phobius"/>
    </source>
</evidence>
<dbReference type="GO" id="GO:0006886">
    <property type="term" value="P:intracellular protein transport"/>
    <property type="evidence" value="ECO:0007669"/>
    <property type="project" value="InterPro"/>
</dbReference>
<reference evidence="17 19" key="1">
    <citation type="journal article" date="2020" name="Nature">
        <title>Six reference-quality genomes reveal evolution of bat adaptations.</title>
        <authorList>
            <person name="Jebb D."/>
            <person name="Huang Z."/>
            <person name="Pippel M."/>
            <person name="Hughes G.M."/>
            <person name="Lavrichenko K."/>
            <person name="Devanna P."/>
            <person name="Winkler S."/>
            <person name="Jermiin L.S."/>
            <person name="Skirmuntt E.C."/>
            <person name="Katzourakis A."/>
            <person name="Burkitt-Gray L."/>
            <person name="Ray D.A."/>
            <person name="Sullivan K.A.M."/>
            <person name="Roscito J.G."/>
            <person name="Kirilenko B.M."/>
            <person name="Davalos L.M."/>
            <person name="Corthals A.P."/>
            <person name="Power M.L."/>
            <person name="Jones G."/>
            <person name="Ransome R.D."/>
            <person name="Dechmann D.K.N."/>
            <person name="Locatelli A.G."/>
            <person name="Puechmaille S.J."/>
            <person name="Fedrigo O."/>
            <person name="Jarvis E.D."/>
            <person name="Hiller M."/>
            <person name="Vernes S.C."/>
            <person name="Myers E.W."/>
            <person name="Teeling E.C."/>
        </authorList>
    </citation>
    <scope>NUCLEOTIDE SEQUENCE [LARGE SCALE GENOMIC DNA]</scope>
    <source>
        <strain evidence="17">Bat1K_MPI-CBG_1</strain>
    </source>
</reference>
<keyword evidence="10 17" id="KW-0675">Receptor</keyword>
<dbReference type="GO" id="GO:0043235">
    <property type="term" value="C:receptor complex"/>
    <property type="evidence" value="ECO:0007669"/>
    <property type="project" value="TreeGrafter"/>
</dbReference>
<feature type="signal peptide" evidence="16">
    <location>
        <begin position="1"/>
        <end position="43"/>
    </location>
</feature>
<evidence type="ECO:0000256" key="1">
    <source>
        <dbReference type="ARBA" id="ARBA00004251"/>
    </source>
</evidence>
<dbReference type="Proteomes" id="UP000664940">
    <property type="component" value="Unassembled WGS sequence"/>
</dbReference>
<keyword evidence="6 16" id="KW-0732">Signal</keyword>
<comment type="similarity">
    <text evidence="2">Belongs to the RAMP family.</text>
</comment>
<evidence type="ECO:0000256" key="7">
    <source>
        <dbReference type="ARBA" id="ARBA00022989"/>
    </source>
</evidence>
<dbReference type="GO" id="GO:0006816">
    <property type="term" value="P:calcium ion transport"/>
    <property type="evidence" value="ECO:0007669"/>
    <property type="project" value="TreeGrafter"/>
</dbReference>
<dbReference type="Pfam" id="PF04901">
    <property type="entry name" value="RAMP"/>
    <property type="match status" value="1"/>
</dbReference>
<keyword evidence="4" id="KW-1003">Cell membrane</keyword>
<dbReference type="RefSeq" id="XP_028376781.1">
    <property type="nucleotide sequence ID" value="XM_028520980.2"/>
</dbReference>
<keyword evidence="18" id="KW-1185">Reference proteome</keyword>
<proteinExistence type="inferred from homology"/>
<evidence type="ECO:0000256" key="13">
    <source>
        <dbReference type="ARBA" id="ARBA00062527"/>
    </source>
</evidence>
<evidence type="ECO:0000256" key="2">
    <source>
        <dbReference type="ARBA" id="ARBA00007087"/>
    </source>
</evidence>
<dbReference type="GO" id="GO:0072659">
    <property type="term" value="P:protein localization to plasma membrane"/>
    <property type="evidence" value="ECO:0007669"/>
    <property type="project" value="TreeGrafter"/>
</dbReference>
<dbReference type="CTD" id="10266"/>
<sequence>MARLRAESAAGGRWIPATRAGGPSALRLLLLLGAVLKPQGAAAQLLTTPGSLESEAVRKPQESVAQLFTTPGVLESERKMNEEYRDRIEDCWENYTDYMDSIKGDWCNWAIISRPYSFLQNCLEENAERFHLGFPNSMAEHFIFQTHQIHFANCSLVQPTLSDPPEDVLLAMIIAPICLIPFLVTLVVWRSKDNETQA</sequence>